<dbReference type="Proteomes" id="UP001596157">
    <property type="component" value="Unassembled WGS sequence"/>
</dbReference>
<keyword evidence="4" id="KW-1185">Reference proteome</keyword>
<dbReference type="InterPro" id="IPR050273">
    <property type="entry name" value="GppA/Ppx_hydrolase"/>
</dbReference>
<dbReference type="InterPro" id="IPR003695">
    <property type="entry name" value="Ppx_GppA_N"/>
</dbReference>
<accession>A0ABW0ETK4</accession>
<name>A0ABW0ETK4_9PSEU</name>
<dbReference type="Gene3D" id="3.30.420.150">
    <property type="entry name" value="Exopolyphosphatase. Domain 2"/>
    <property type="match status" value="1"/>
</dbReference>
<dbReference type="SUPFAM" id="SSF53067">
    <property type="entry name" value="Actin-like ATPase domain"/>
    <property type="match status" value="2"/>
</dbReference>
<reference evidence="4" key="1">
    <citation type="journal article" date="2019" name="Int. J. Syst. Evol. Microbiol.">
        <title>The Global Catalogue of Microorganisms (GCM) 10K type strain sequencing project: providing services to taxonomists for standard genome sequencing and annotation.</title>
        <authorList>
            <consortium name="The Broad Institute Genomics Platform"/>
            <consortium name="The Broad Institute Genome Sequencing Center for Infectious Disease"/>
            <person name="Wu L."/>
            <person name="Ma J."/>
        </authorList>
    </citation>
    <scope>NUCLEOTIDE SEQUENCE [LARGE SCALE GENOMIC DNA]</scope>
    <source>
        <strain evidence="4">CCUG 59778</strain>
    </source>
</reference>
<feature type="domain" description="Ppx/GppA phosphatase N-terminal" evidence="2">
    <location>
        <begin position="32"/>
        <end position="287"/>
    </location>
</feature>
<dbReference type="EMBL" id="JBHSKF010000011">
    <property type="protein sequence ID" value="MFC5289489.1"/>
    <property type="molecule type" value="Genomic_DNA"/>
</dbReference>
<sequence>MAGGVGVIDIGSVSACLQLADHGPRTSACKYPTRLGREIRPDGALSRRGVRRVVRAAGATLEAARELGVRELFCFATASVRDASNRDEIVRAVERSVGLRPQFMTGRQEGKLTYHAARHWSGETGRLLLLDIGGGTSEVVLGASDTPELALSLPLGAGTLTREFLRKDPPSGKDVRRLERHVRRAIDRLPDNPSADRVVAASRILTQLARLADRGDSLRVSDLDRWIPRLSELSAARRARLRGVSAARAPYVLAGAIVARAMMTRLEVSEVDICPWTLREGILLRHLRGGRGELPLRPLRLR</sequence>
<dbReference type="PANTHER" id="PTHR30005:SF0">
    <property type="entry name" value="RETROGRADE REGULATION PROTEIN 2"/>
    <property type="match status" value="1"/>
</dbReference>
<comment type="similarity">
    <text evidence="1">Belongs to the GppA/Ppx family.</text>
</comment>
<dbReference type="Gene3D" id="3.30.420.40">
    <property type="match status" value="1"/>
</dbReference>
<proteinExistence type="inferred from homology"/>
<dbReference type="PANTHER" id="PTHR30005">
    <property type="entry name" value="EXOPOLYPHOSPHATASE"/>
    <property type="match status" value="1"/>
</dbReference>
<dbReference type="RefSeq" id="WP_378249336.1">
    <property type="nucleotide sequence ID" value="NZ_JBHSKF010000011.1"/>
</dbReference>
<organism evidence="3 4">
    <name type="scientific">Actinokineospora guangxiensis</name>
    <dbReference type="NCBI Taxonomy" id="1490288"/>
    <lineage>
        <taxon>Bacteria</taxon>
        <taxon>Bacillati</taxon>
        <taxon>Actinomycetota</taxon>
        <taxon>Actinomycetes</taxon>
        <taxon>Pseudonocardiales</taxon>
        <taxon>Pseudonocardiaceae</taxon>
        <taxon>Actinokineospora</taxon>
    </lineage>
</organism>
<evidence type="ECO:0000256" key="1">
    <source>
        <dbReference type="ARBA" id="ARBA00007125"/>
    </source>
</evidence>
<evidence type="ECO:0000313" key="4">
    <source>
        <dbReference type="Proteomes" id="UP001596157"/>
    </source>
</evidence>
<gene>
    <name evidence="3" type="ORF">ACFPM7_20750</name>
</gene>
<comment type="caution">
    <text evidence="3">The sequence shown here is derived from an EMBL/GenBank/DDBJ whole genome shotgun (WGS) entry which is preliminary data.</text>
</comment>
<evidence type="ECO:0000313" key="3">
    <source>
        <dbReference type="EMBL" id="MFC5289489.1"/>
    </source>
</evidence>
<protein>
    <submittedName>
        <fullName evidence="3">Ppx/GppA phosphatase family protein</fullName>
    </submittedName>
</protein>
<dbReference type="Pfam" id="PF02541">
    <property type="entry name" value="Ppx-GppA"/>
    <property type="match status" value="1"/>
</dbReference>
<dbReference type="InterPro" id="IPR043129">
    <property type="entry name" value="ATPase_NBD"/>
</dbReference>
<evidence type="ECO:0000259" key="2">
    <source>
        <dbReference type="Pfam" id="PF02541"/>
    </source>
</evidence>